<feature type="signal peptide" evidence="1">
    <location>
        <begin position="1"/>
        <end position="17"/>
    </location>
</feature>
<evidence type="ECO:0000313" key="2">
    <source>
        <dbReference type="EMBL" id="MBL0424215.1"/>
    </source>
</evidence>
<evidence type="ECO:0000313" key="3">
    <source>
        <dbReference type="Proteomes" id="UP000622707"/>
    </source>
</evidence>
<organism evidence="2 3">
    <name type="scientific">Ramlibacter alkalitolerans</name>
    <dbReference type="NCBI Taxonomy" id="2039631"/>
    <lineage>
        <taxon>Bacteria</taxon>
        <taxon>Pseudomonadati</taxon>
        <taxon>Pseudomonadota</taxon>
        <taxon>Betaproteobacteria</taxon>
        <taxon>Burkholderiales</taxon>
        <taxon>Comamonadaceae</taxon>
        <taxon>Ramlibacter</taxon>
    </lineage>
</organism>
<dbReference type="Pfam" id="PF05573">
    <property type="entry name" value="NosL"/>
    <property type="match status" value="1"/>
</dbReference>
<reference evidence="2 3" key="1">
    <citation type="journal article" date="2017" name="Int. J. Syst. Evol. Microbiol.">
        <title>Ramlibacter alkalitolerans sp. nov., alkali-tolerant bacterium isolated from soil of ginseng.</title>
        <authorList>
            <person name="Lee D.H."/>
            <person name="Cha C.J."/>
        </authorList>
    </citation>
    <scope>NUCLEOTIDE SEQUENCE [LARGE SCALE GENOMIC DNA]</scope>
    <source>
        <strain evidence="2 3">KACC 19305</strain>
    </source>
</reference>
<accession>A0ABS1JK96</accession>
<gene>
    <name evidence="2" type="ORF">JI746_03760</name>
</gene>
<keyword evidence="1" id="KW-0732">Signal</keyword>
<dbReference type="EMBL" id="JAEQND010000002">
    <property type="protein sequence ID" value="MBL0424215.1"/>
    <property type="molecule type" value="Genomic_DNA"/>
</dbReference>
<dbReference type="RefSeq" id="WP_201687456.1">
    <property type="nucleotide sequence ID" value="NZ_JAEQND010000002.1"/>
</dbReference>
<comment type="caution">
    <text evidence="2">The sequence shown here is derived from an EMBL/GenBank/DDBJ whole genome shotgun (WGS) entry which is preliminary data.</text>
</comment>
<sequence length="169" mass="18324">MTSLRFALLAAAVAALAACGQSGQLATGPVELTRDVACSLDGMTLLDYPGPKAQVHYEQGVPDFFCDTVELFAVILRPEQQKRVRAIYVQDMGSADWTQPQGHWIDARTAFYVTGSKQRGSMGPTIASFAHEQDARALVARDGGRVLRFDEVKPEMAVIDGGVLKDQHS</sequence>
<dbReference type="PANTHER" id="PTHR41247">
    <property type="entry name" value="HTH-TYPE TRANSCRIPTIONAL REPRESSOR YCNK"/>
    <property type="match status" value="1"/>
</dbReference>
<dbReference type="InterPro" id="IPR008719">
    <property type="entry name" value="N2O_reductase_NosL"/>
</dbReference>
<evidence type="ECO:0000256" key="1">
    <source>
        <dbReference type="SAM" id="SignalP"/>
    </source>
</evidence>
<dbReference type="PROSITE" id="PS51257">
    <property type="entry name" value="PROKAR_LIPOPROTEIN"/>
    <property type="match status" value="1"/>
</dbReference>
<dbReference type="Gene3D" id="3.30.70.2060">
    <property type="match status" value="1"/>
</dbReference>
<keyword evidence="3" id="KW-1185">Reference proteome</keyword>
<protein>
    <submittedName>
        <fullName evidence="2">Nitrous oxide reductase accessory protein NosL</fullName>
    </submittedName>
</protein>
<dbReference type="Proteomes" id="UP000622707">
    <property type="component" value="Unassembled WGS sequence"/>
</dbReference>
<dbReference type="Gene3D" id="3.30.70.2050">
    <property type="match status" value="1"/>
</dbReference>
<dbReference type="SUPFAM" id="SSF160387">
    <property type="entry name" value="NosL/MerB-like"/>
    <property type="match status" value="1"/>
</dbReference>
<name>A0ABS1JK96_9BURK</name>
<feature type="chain" id="PRO_5047486140" evidence="1">
    <location>
        <begin position="18"/>
        <end position="169"/>
    </location>
</feature>
<dbReference type="PANTHER" id="PTHR41247:SF1">
    <property type="entry name" value="HTH-TYPE TRANSCRIPTIONAL REPRESSOR YCNK"/>
    <property type="match status" value="1"/>
</dbReference>
<proteinExistence type="predicted"/>